<feature type="region of interest" description="Disordered" evidence="5">
    <location>
        <begin position="664"/>
        <end position="683"/>
    </location>
</feature>
<dbReference type="FunFam" id="3.40.50.300:FF:002274">
    <property type="entry name" value="Si:dkeyp-69e1.8"/>
    <property type="match status" value="1"/>
</dbReference>
<reference evidence="7" key="2">
    <citation type="submission" date="2025-08" db="UniProtKB">
        <authorList>
            <consortium name="Ensembl"/>
        </authorList>
    </citation>
    <scope>IDENTIFICATION</scope>
</reference>
<feature type="compositionally biased region" description="Acidic residues" evidence="5">
    <location>
        <begin position="1842"/>
        <end position="1851"/>
    </location>
</feature>
<feature type="domain" description="AIG1-type G" evidence="6">
    <location>
        <begin position="31"/>
        <end position="233"/>
    </location>
</feature>
<dbReference type="FunFam" id="3.40.50.300:FF:001809">
    <property type="entry name" value="Si:ch1073-365p7.2"/>
    <property type="match status" value="1"/>
</dbReference>
<dbReference type="PANTHER" id="PTHR10903:SF148">
    <property type="entry name" value="LEUCINE-RICH REPEAT-CONTAINING PROTEIN DDB_G0290503"/>
    <property type="match status" value="1"/>
</dbReference>
<organism evidence="7 8">
    <name type="scientific">Pygocentrus nattereri</name>
    <name type="common">Red-bellied piranha</name>
    <dbReference type="NCBI Taxonomy" id="42514"/>
    <lineage>
        <taxon>Eukaryota</taxon>
        <taxon>Metazoa</taxon>
        <taxon>Chordata</taxon>
        <taxon>Craniata</taxon>
        <taxon>Vertebrata</taxon>
        <taxon>Euteleostomi</taxon>
        <taxon>Actinopterygii</taxon>
        <taxon>Neopterygii</taxon>
        <taxon>Teleostei</taxon>
        <taxon>Ostariophysi</taxon>
        <taxon>Characiformes</taxon>
        <taxon>Characoidei</taxon>
        <taxon>Pygocentrus</taxon>
    </lineage>
</organism>
<name>A0A3B4DAZ7_PYGNA</name>
<feature type="domain" description="AIG1-type G" evidence="6">
    <location>
        <begin position="287"/>
        <end position="488"/>
    </location>
</feature>
<keyword evidence="8" id="KW-1185">Reference proteome</keyword>
<sequence>METQSENAFNAVKQHAGAKAAGSTQQGYSPLPELRLVLLGRKGTGKSSAGNTILGLNGGFETGKPTEECVKRRADTAGHRVTAVDTPGWEWYYSSNGTPGWVQRETMRSVSLCPPGPHALLLVVRSCASVTEDYFRQIEEHLELLGKTVWGHTMVLFTRGDELGSIPIEQRIQNAGKSFQKLLQRCGNRFHVLENKRRGDDGTQVMGLMRKIEEMVEERGGKHYDSDPLLLVLEVEGKRRARERRKKQRLMEAQTQRGAIKAVLTVDAPHTEDLDERNLFSRGSRRLPELRIILLGERETGKSSAGNAILRAVTFFQTGQATEECSRQQAEVSGRLVTVVDAPGWEGGPDGITPERVRREIGASVTLCPPGPHALLLTLRVDALVRAAAVRDHLELLGEGVWRHTILLFTRGDQLREGVTIEQHIQGGGKDLHWLMEKCGNRYHVISSVCWEGHSSSAQVTGLLEKIEKMVAGNRCEAFSPLVQEIQDLGKQKNERFNQKLKEVNEKLQRQDTELKRMREREVKSIRWFFDRRKDKVKSPEKTSTEKEEVLDKGEDDRKSIMGELEERMAWLTEDKEREIQELSLENSRVIAALNQAYREKDELVMKLEEKDSESDELKEKVDELQVKVLELERVSMLKEQERKEREEELAKRHESVEKEVKMLKEELNQKEKGEEELKRRVEKTEQKMAESKMRYEDEIIQARCETDQILSAKNEFEKRLAEKQKEMEEIKLRAENKIKEQEERWREVSEKREREINTLREMVELMTKEIEELQVAFQEQVKKLEAERQMHENTVIKYNELVDKLLGKDTEILAIQKRQKEQEMAQSVESRAKLQEKDVEINDLTKRHKEKEQEINVLKQAIDAKHKTMEILKNDSQAKMAEFTSRIKLLEDEYKEMEDFLKRENVIIKEEMEIMKKLYEDNMRKKEDDTRQILEMKENMINQLQKQNKDRETHLEDLIEKLRESQIHEGSLQNQNEALMQESEGLLLKCEDYKRDLQAQRAESQRREKEIKDMLNQYEEMGKIKDSLSQEHIEEKEKEICLLKQTNHTQQMDLEDMKERGKELENKIEEMKKYYEERLLEGIAEMDVKDAERERALHSRELELSEREHTLRQHMQELERSKKDVKKQEDDINRREQVLRDEKQVLDKREHEVRDKEKELENQCQNNQRYQEDLERREDELKKREEELLDAEQKLEQEIKKKHEEHKAVEMILESKQKAHKDLSEKQEKEIENIRQQLEERGKDVRKMEDELVLKQLNLREEKKALENHRENVETKEQGLKKRQQQLIDSEHVYENKLQELYRGMQELEKTKQNHEKWQTELTNKEYDLTQRLNELQKKEQELGLITQELMVKSQEIETREQNQATLSDKWKKELEAIELDLSMKEQELRNTKEELERRRQQLADRDKDLDIKEHQINKKYDEYEAAEKMLESKEKAQIISLEKQEKDIEIARQQQEEREKILKHMEEELLVKQIKHKEDLENHTANLDIKESELSKRKQQLMDSEQICEVKAQELSKALQELQNNKQKNEKWQAELTAKEYDLIQRLDELEKKEHQLLQRENDCEVKETNREIEKHQQQLLSLQHNQATDTLETEFEGIKQALAIREQEVTNKEDELQKREDNLRSAEIYLEKREETVQKREEEVQINKQQQDALLCDLKKKQEKTEEIRFSLETKQHELEDLQKELISREQNIATKEQNLSNRYKEQDIKKSTMEKHELDLKSTENTLKKREQELNELKEILEMKKKDLANCTNELESQKQELNREKQVVKVKTEELEKWEKYLYNTELKMINSNSNFKFQPWSQTTAPNGKEQVTQKMYQEVGVDGRTCEKELREYDKDDDGEDDQSVEMASSSKMTNCESENAQLPFQHRSKRELEANTGEEGNGMSLWEEKPGAKEEDGEEFFEPASFDHPVTQGLHSVPQELRVVLLGEMRSSHRSVRHTILGKDTEIGSPWRGSVSGKPLIVVEPQGIKWRSAKAMNVTFEKELMQNVSLCTPGPHAFILILPAYLTFTGQYRRAVECTMAMLGEASWKHAIVLFTWGEALGESGQQHIKRNGDLEWLIEKCGGRYHVLDNRHREAHVVELLEKISKMVAGNPKHYYPSD</sequence>
<evidence type="ECO:0000259" key="6">
    <source>
        <dbReference type="PROSITE" id="PS51720"/>
    </source>
</evidence>
<reference evidence="7" key="3">
    <citation type="submission" date="2025-09" db="UniProtKB">
        <authorList>
            <consortium name="Ensembl"/>
        </authorList>
    </citation>
    <scope>IDENTIFICATION</scope>
</reference>
<dbReference type="Pfam" id="PF04548">
    <property type="entry name" value="AIG1"/>
    <property type="match status" value="3"/>
</dbReference>
<dbReference type="Ensembl" id="ENSPNAT00000040118.2">
    <property type="protein sequence ID" value="ENSPNAP00000020623.2"/>
    <property type="gene ID" value="ENSPNAG00000005100.2"/>
</dbReference>
<evidence type="ECO:0000313" key="7">
    <source>
        <dbReference type="Ensembl" id="ENSPNAP00000020623.2"/>
    </source>
</evidence>
<dbReference type="GO" id="GO:0005525">
    <property type="term" value="F:GTP binding"/>
    <property type="evidence" value="ECO:0007669"/>
    <property type="project" value="UniProtKB-KW"/>
</dbReference>
<evidence type="ECO:0000256" key="4">
    <source>
        <dbReference type="SAM" id="Coils"/>
    </source>
</evidence>
<feature type="region of interest" description="Disordered" evidence="5">
    <location>
        <begin position="1"/>
        <end position="26"/>
    </location>
</feature>
<keyword evidence="3" id="KW-0342">GTP-binding</keyword>
<dbReference type="OrthoDB" id="8964039at2759"/>
<feature type="compositionally biased region" description="Basic and acidic residues" evidence="5">
    <location>
        <begin position="1117"/>
        <end position="1162"/>
    </location>
</feature>
<dbReference type="GeneID" id="108411458"/>
<keyword evidence="2" id="KW-0547">Nucleotide-binding</keyword>
<evidence type="ECO:0000313" key="8">
    <source>
        <dbReference type="Proteomes" id="UP001501920"/>
    </source>
</evidence>
<proteinExistence type="inferred from homology"/>
<evidence type="ECO:0000256" key="5">
    <source>
        <dbReference type="SAM" id="MobiDB-lite"/>
    </source>
</evidence>
<evidence type="ECO:0000256" key="3">
    <source>
        <dbReference type="ARBA" id="ARBA00023134"/>
    </source>
</evidence>
<reference evidence="7 8" key="1">
    <citation type="submission" date="2020-10" db="EMBL/GenBank/DDBJ databases">
        <title>Pygocentrus nattereri (red-bellied piranha) genome, fPygNat1, primary haplotype.</title>
        <authorList>
            <person name="Myers G."/>
            <person name="Meyer A."/>
            <person name="Karagic N."/>
            <person name="Pippel M."/>
            <person name="Winkler S."/>
            <person name="Tracey A."/>
            <person name="Wood J."/>
            <person name="Formenti G."/>
            <person name="Howe K."/>
            <person name="Fedrigo O."/>
            <person name="Jarvis E.D."/>
        </authorList>
    </citation>
    <scope>NUCLEOTIDE SEQUENCE [LARGE SCALE GENOMIC DNA]</scope>
</reference>
<dbReference type="GeneTree" id="ENSGT00940000162556"/>
<dbReference type="RefSeq" id="XP_017538522.2">
    <property type="nucleotide sequence ID" value="XM_017683033.2"/>
</dbReference>
<dbReference type="STRING" id="42514.ENSPNAP00000020623"/>
<feature type="region of interest" description="Disordered" evidence="5">
    <location>
        <begin position="1839"/>
        <end position="1867"/>
    </location>
</feature>
<dbReference type="SUPFAM" id="SSF52540">
    <property type="entry name" value="P-loop containing nucleoside triphosphate hydrolases"/>
    <property type="match status" value="2"/>
</dbReference>
<dbReference type="OMA" id="HTLMENI"/>
<keyword evidence="4" id="KW-0175">Coiled coil</keyword>
<dbReference type="PANTHER" id="PTHR10903">
    <property type="entry name" value="GTPASE, IMAP FAMILY MEMBER-RELATED"/>
    <property type="match status" value="1"/>
</dbReference>
<feature type="region of interest" description="Disordered" evidence="5">
    <location>
        <begin position="1117"/>
        <end position="1178"/>
    </location>
</feature>
<evidence type="ECO:0000256" key="1">
    <source>
        <dbReference type="ARBA" id="ARBA00008535"/>
    </source>
</evidence>
<feature type="coiled-coil region" evidence="4">
    <location>
        <begin position="1369"/>
        <end position="1779"/>
    </location>
</feature>
<feature type="coiled-coil region" evidence="4">
    <location>
        <begin position="491"/>
        <end position="521"/>
    </location>
</feature>
<feature type="region of interest" description="Disordered" evidence="5">
    <location>
        <begin position="1882"/>
        <end position="1907"/>
    </location>
</feature>
<protein>
    <recommendedName>
        <fullName evidence="6">AIG1-type G domain-containing protein</fullName>
    </recommendedName>
</protein>
<comment type="similarity">
    <text evidence="1">Belongs to the TRAFAC class TrmE-Era-EngA-EngB-Septin-like GTPase superfamily. AIG1/Toc34/Toc159-like paraseptin GTPase family. IAN subfamily.</text>
</comment>
<dbReference type="PROSITE" id="PS51720">
    <property type="entry name" value="G_AIG1"/>
    <property type="match status" value="2"/>
</dbReference>
<dbReference type="Gene3D" id="3.40.50.300">
    <property type="entry name" value="P-loop containing nucleotide triphosphate hydrolases"/>
    <property type="match status" value="3"/>
</dbReference>
<feature type="compositionally biased region" description="Polar residues" evidence="5">
    <location>
        <begin position="1853"/>
        <end position="1867"/>
    </location>
</feature>
<accession>A0A3B4DAZ7</accession>
<dbReference type="InterPro" id="IPR027417">
    <property type="entry name" value="P-loop_NTPase"/>
</dbReference>
<dbReference type="InterPro" id="IPR006703">
    <property type="entry name" value="G_AIG1"/>
</dbReference>
<dbReference type="Proteomes" id="UP001501920">
    <property type="component" value="Chromosome 2"/>
</dbReference>
<dbReference type="InterPro" id="IPR045058">
    <property type="entry name" value="GIMA/IAN/Toc"/>
</dbReference>
<evidence type="ECO:0000256" key="2">
    <source>
        <dbReference type="ARBA" id="ARBA00022741"/>
    </source>
</evidence>